<keyword evidence="2" id="KW-0479">Metal-binding</keyword>
<evidence type="ECO:0000313" key="10">
    <source>
        <dbReference type="Proteomes" id="UP000093000"/>
    </source>
</evidence>
<dbReference type="AlphaFoldDB" id="A0A1C7NFH6"/>
<evidence type="ECO:0000259" key="8">
    <source>
        <dbReference type="PROSITE" id="PS50048"/>
    </source>
</evidence>
<feature type="domain" description="Zn(2)-C6 fungal-type" evidence="8">
    <location>
        <begin position="6"/>
        <end position="38"/>
    </location>
</feature>
<dbReference type="SUPFAM" id="SSF57701">
    <property type="entry name" value="Zn2/Cys6 DNA-binding domain"/>
    <property type="match status" value="1"/>
</dbReference>
<dbReference type="CDD" id="cd12148">
    <property type="entry name" value="fungal_TF_MHR"/>
    <property type="match status" value="1"/>
</dbReference>
<protein>
    <recommendedName>
        <fullName evidence="8">Zn(2)-C6 fungal-type domain-containing protein</fullName>
    </recommendedName>
</protein>
<evidence type="ECO:0000256" key="3">
    <source>
        <dbReference type="ARBA" id="ARBA00023015"/>
    </source>
</evidence>
<evidence type="ECO:0000313" key="9">
    <source>
        <dbReference type="EMBL" id="OBZ87827.1"/>
    </source>
</evidence>
<feature type="coiled-coil region" evidence="6">
    <location>
        <begin position="59"/>
        <end position="86"/>
    </location>
</feature>
<feature type="compositionally biased region" description="Low complexity" evidence="7">
    <location>
        <begin position="581"/>
        <end position="601"/>
    </location>
</feature>
<keyword evidence="3" id="KW-0805">Transcription regulation</keyword>
<sequence>MVRQSPCLYCQHRRRKCERDEESESCKRCLKMNRKCISRESSTDYSSEDDSGLQDSVEMVLLYEQVIEIDKQIKALEAEKQALVKHEPEWIIEYTNGQFRLKSKIHSPEEIMLFTQSAIRYLSPFGNTFLKKPLHFERIKPSLLRDALRTIWTSTNVNERPYLALTQHQSIDQIHPRSIIPHLVDRYFTCYNDSLPVLHQPTYRYYLANLQDPLNDPVTLALCASTSVSTCKHSFLSSHEKRYLGEFYYKLCIEHLTDMFDDPDRTMESLLTINLLQSFMFCTLRLSQAKKWASISLILAKTLRTEYKDFSKGACLDMATRIQYAMIHRNSSIALHLAYFIDLAIYNRQESEDVFDTTFDILPDDSPQVREWIELTNNIIQLSNMPAFSVILKESRQLLAGESGTLSFEEIIQFEAVVVSWWNQLPASVRICQSPFELTRDVVEQCTDTSQLMLACTLHVIMISMQSAFVQPIANQEDENLNDIVVHKAIAQVLHSAKMCLYLTKQIEASGRTCYALSRVIMCTIDGLLAIMQQVDMYTSSVIKHQLQECLSEIGYYFSADHLVSPVASPYSILAPASTPSTPSTTSSLYSSSSTSSTFSSNELYESYPIPGEAMLYDVIRTLVDTHVHY</sequence>
<dbReference type="OrthoDB" id="2369992at2759"/>
<keyword evidence="4" id="KW-0804">Transcription</keyword>
<keyword evidence="10" id="KW-1185">Reference proteome</keyword>
<reference evidence="9 10" key="1">
    <citation type="submission" date="2016-03" db="EMBL/GenBank/DDBJ databases">
        <title>Choanephora cucurbitarum.</title>
        <authorList>
            <person name="Min B."/>
            <person name="Park H."/>
            <person name="Park J.-H."/>
            <person name="Shin H.-D."/>
            <person name="Choi I.-G."/>
        </authorList>
    </citation>
    <scope>NUCLEOTIDE SEQUENCE [LARGE SCALE GENOMIC DNA]</scope>
    <source>
        <strain evidence="9 10">KUS-F28377</strain>
    </source>
</reference>
<dbReference type="InParanoid" id="A0A1C7NFH6"/>
<gene>
    <name evidence="9" type="ORF">A0J61_04118</name>
</gene>
<dbReference type="GO" id="GO:0000981">
    <property type="term" value="F:DNA-binding transcription factor activity, RNA polymerase II-specific"/>
    <property type="evidence" value="ECO:0007669"/>
    <property type="project" value="InterPro"/>
</dbReference>
<evidence type="ECO:0000256" key="6">
    <source>
        <dbReference type="SAM" id="Coils"/>
    </source>
</evidence>
<dbReference type="PANTHER" id="PTHR47338:SF5">
    <property type="entry name" value="ZN(II)2CYS6 TRANSCRIPTION FACTOR (EUROFUNG)"/>
    <property type="match status" value="1"/>
</dbReference>
<feature type="region of interest" description="Disordered" evidence="7">
    <location>
        <begin position="581"/>
        <end position="602"/>
    </location>
</feature>
<keyword evidence="5" id="KW-0539">Nucleus</keyword>
<comment type="subcellular location">
    <subcellularLocation>
        <location evidence="1">Nucleus</location>
    </subcellularLocation>
</comment>
<accession>A0A1C7NFH6</accession>
<keyword evidence="6" id="KW-0175">Coiled coil</keyword>
<evidence type="ECO:0000256" key="7">
    <source>
        <dbReference type="SAM" id="MobiDB-lite"/>
    </source>
</evidence>
<evidence type="ECO:0000256" key="2">
    <source>
        <dbReference type="ARBA" id="ARBA00022723"/>
    </source>
</evidence>
<dbReference type="EMBL" id="LUGH01000194">
    <property type="protein sequence ID" value="OBZ87827.1"/>
    <property type="molecule type" value="Genomic_DNA"/>
</dbReference>
<dbReference type="InterPro" id="IPR036864">
    <property type="entry name" value="Zn2-C6_fun-type_DNA-bd_sf"/>
</dbReference>
<dbReference type="InterPro" id="IPR050815">
    <property type="entry name" value="TF_fung"/>
</dbReference>
<evidence type="ECO:0000256" key="4">
    <source>
        <dbReference type="ARBA" id="ARBA00023163"/>
    </source>
</evidence>
<evidence type="ECO:0000256" key="1">
    <source>
        <dbReference type="ARBA" id="ARBA00004123"/>
    </source>
</evidence>
<proteinExistence type="predicted"/>
<name>A0A1C7NFH6_9FUNG</name>
<dbReference type="GO" id="GO:0008270">
    <property type="term" value="F:zinc ion binding"/>
    <property type="evidence" value="ECO:0007669"/>
    <property type="project" value="InterPro"/>
</dbReference>
<dbReference type="Proteomes" id="UP000093000">
    <property type="component" value="Unassembled WGS sequence"/>
</dbReference>
<dbReference type="InterPro" id="IPR001138">
    <property type="entry name" value="Zn2Cys6_DnaBD"/>
</dbReference>
<evidence type="ECO:0000256" key="5">
    <source>
        <dbReference type="ARBA" id="ARBA00023242"/>
    </source>
</evidence>
<dbReference type="PROSITE" id="PS50048">
    <property type="entry name" value="ZN2_CY6_FUNGAL_2"/>
    <property type="match status" value="1"/>
</dbReference>
<comment type="caution">
    <text evidence="9">The sequence shown here is derived from an EMBL/GenBank/DDBJ whole genome shotgun (WGS) entry which is preliminary data.</text>
</comment>
<organism evidence="9 10">
    <name type="scientific">Choanephora cucurbitarum</name>
    <dbReference type="NCBI Taxonomy" id="101091"/>
    <lineage>
        <taxon>Eukaryota</taxon>
        <taxon>Fungi</taxon>
        <taxon>Fungi incertae sedis</taxon>
        <taxon>Mucoromycota</taxon>
        <taxon>Mucoromycotina</taxon>
        <taxon>Mucoromycetes</taxon>
        <taxon>Mucorales</taxon>
        <taxon>Mucorineae</taxon>
        <taxon>Choanephoraceae</taxon>
        <taxon>Choanephoroideae</taxon>
        <taxon>Choanephora</taxon>
    </lineage>
</organism>
<dbReference type="PANTHER" id="PTHR47338">
    <property type="entry name" value="ZN(II)2CYS6 TRANSCRIPTION FACTOR (EUROFUNG)-RELATED"/>
    <property type="match status" value="1"/>
</dbReference>
<dbReference type="GO" id="GO:0005634">
    <property type="term" value="C:nucleus"/>
    <property type="evidence" value="ECO:0007669"/>
    <property type="project" value="UniProtKB-SubCell"/>
</dbReference>